<reference evidence="2 3" key="1">
    <citation type="submission" date="2017-06" db="EMBL/GenBank/DDBJ databases">
        <title>Comparative genomic analysis of Ambrosia Fusariam Clade fungi.</title>
        <authorList>
            <person name="Stajich J.E."/>
            <person name="Carrillo J."/>
            <person name="Kijimoto T."/>
            <person name="Eskalen A."/>
            <person name="O'Donnell K."/>
            <person name="Kasson M."/>
        </authorList>
    </citation>
    <scope>NUCLEOTIDE SEQUENCE [LARGE SCALE GENOMIC DNA]</scope>
    <source>
        <strain evidence="2 3">NRRL62579</strain>
    </source>
</reference>
<accession>A0A428U157</accession>
<comment type="caution">
    <text evidence="2">The sequence shown here is derived from an EMBL/GenBank/DDBJ whole genome shotgun (WGS) entry which is preliminary data.</text>
</comment>
<dbReference type="AlphaFoldDB" id="A0A428U157"/>
<dbReference type="EMBL" id="NKCK01000037">
    <property type="protein sequence ID" value="RSM07966.1"/>
    <property type="molecule type" value="Genomic_DNA"/>
</dbReference>
<sequence>MQDLVAQQKPIKEPANAPNRDSLAKPHKGQGDSADSVKDASIPKAANEEGKAVKGEEKAVKDAGKPAGQEAKVAEGAAANAAGDAAQKEKVVKAAA</sequence>
<organism evidence="2 3">
    <name type="scientific">Fusarium oligoseptatum</name>
    <dbReference type="NCBI Taxonomy" id="2604345"/>
    <lineage>
        <taxon>Eukaryota</taxon>
        <taxon>Fungi</taxon>
        <taxon>Dikarya</taxon>
        <taxon>Ascomycota</taxon>
        <taxon>Pezizomycotina</taxon>
        <taxon>Sordariomycetes</taxon>
        <taxon>Hypocreomycetidae</taxon>
        <taxon>Hypocreales</taxon>
        <taxon>Nectriaceae</taxon>
        <taxon>Fusarium</taxon>
        <taxon>Fusarium solani species complex</taxon>
    </lineage>
</organism>
<evidence type="ECO:0000313" key="2">
    <source>
        <dbReference type="EMBL" id="RSM07966.1"/>
    </source>
</evidence>
<feature type="compositionally biased region" description="Basic and acidic residues" evidence="1">
    <location>
        <begin position="86"/>
        <end position="96"/>
    </location>
</feature>
<proteinExistence type="predicted"/>
<gene>
    <name evidence="2" type="ORF">CEP52_004920</name>
</gene>
<keyword evidence="3" id="KW-1185">Reference proteome</keyword>
<dbReference type="Proteomes" id="UP000287144">
    <property type="component" value="Unassembled WGS sequence"/>
</dbReference>
<name>A0A428U157_9HYPO</name>
<evidence type="ECO:0000313" key="3">
    <source>
        <dbReference type="Proteomes" id="UP000287144"/>
    </source>
</evidence>
<dbReference type="STRING" id="1325735.A0A428U157"/>
<feature type="compositionally biased region" description="Low complexity" evidence="1">
    <location>
        <begin position="67"/>
        <end position="85"/>
    </location>
</feature>
<feature type="region of interest" description="Disordered" evidence="1">
    <location>
        <begin position="1"/>
        <end position="96"/>
    </location>
</feature>
<feature type="compositionally biased region" description="Basic and acidic residues" evidence="1">
    <location>
        <begin position="46"/>
        <end position="64"/>
    </location>
</feature>
<evidence type="ECO:0000256" key="1">
    <source>
        <dbReference type="SAM" id="MobiDB-lite"/>
    </source>
</evidence>
<protein>
    <submittedName>
        <fullName evidence="2">Uncharacterized protein</fullName>
    </submittedName>
</protein>